<dbReference type="EMBL" id="LGCM01000029">
    <property type="protein sequence ID" value="KPL83599.1"/>
    <property type="molecule type" value="Genomic_DNA"/>
</dbReference>
<evidence type="ECO:0000313" key="9">
    <source>
        <dbReference type="EMBL" id="KPL83599.1"/>
    </source>
</evidence>
<evidence type="ECO:0000313" key="10">
    <source>
        <dbReference type="Proteomes" id="UP000050501"/>
    </source>
</evidence>
<evidence type="ECO:0000256" key="8">
    <source>
        <dbReference type="SAM" id="MobiDB-lite"/>
    </source>
</evidence>
<gene>
    <name evidence="7" type="primary">rplR</name>
    <name evidence="9" type="ORF">ADN01_07790</name>
</gene>
<evidence type="ECO:0000256" key="1">
    <source>
        <dbReference type="ARBA" id="ARBA00007116"/>
    </source>
</evidence>
<dbReference type="PANTHER" id="PTHR12899:SF3">
    <property type="entry name" value="LARGE RIBOSOMAL SUBUNIT PROTEIN UL18M"/>
    <property type="match status" value="1"/>
</dbReference>
<organism evidence="9 10">
    <name type="scientific">Levilinea saccharolytica</name>
    <dbReference type="NCBI Taxonomy" id="229921"/>
    <lineage>
        <taxon>Bacteria</taxon>
        <taxon>Bacillati</taxon>
        <taxon>Chloroflexota</taxon>
        <taxon>Anaerolineae</taxon>
        <taxon>Anaerolineales</taxon>
        <taxon>Anaerolineaceae</taxon>
        <taxon>Levilinea</taxon>
    </lineage>
</organism>
<name>A0A0P6Y378_9CHLR</name>
<comment type="function">
    <text evidence="7">This is one of the proteins that bind and probably mediate the attachment of the 5S RNA into the large ribosomal subunit, where it forms part of the central protuberance.</text>
</comment>
<dbReference type="HAMAP" id="MF_01337_B">
    <property type="entry name" value="Ribosomal_uL18_B"/>
    <property type="match status" value="1"/>
</dbReference>
<feature type="region of interest" description="Disordered" evidence="8">
    <location>
        <begin position="1"/>
        <end position="22"/>
    </location>
</feature>
<protein>
    <recommendedName>
        <fullName evidence="6 7">Large ribosomal subunit protein uL18</fullName>
    </recommendedName>
</protein>
<dbReference type="NCBIfam" id="TIGR00060">
    <property type="entry name" value="L18_bact"/>
    <property type="match status" value="1"/>
</dbReference>
<evidence type="ECO:0000256" key="3">
    <source>
        <dbReference type="ARBA" id="ARBA00022884"/>
    </source>
</evidence>
<dbReference type="PATRIC" id="fig|229921.5.peg.757"/>
<dbReference type="InterPro" id="IPR057268">
    <property type="entry name" value="Ribosomal_L18"/>
</dbReference>
<dbReference type="InterPro" id="IPR005484">
    <property type="entry name" value="Ribosomal_uL18_bac/plant/anim"/>
</dbReference>
<dbReference type="SUPFAM" id="SSF53137">
    <property type="entry name" value="Translational machinery components"/>
    <property type="match status" value="1"/>
</dbReference>
<dbReference type="GO" id="GO:0022625">
    <property type="term" value="C:cytosolic large ribosomal subunit"/>
    <property type="evidence" value="ECO:0007669"/>
    <property type="project" value="TreeGrafter"/>
</dbReference>
<dbReference type="Gene3D" id="3.30.420.100">
    <property type="match status" value="1"/>
</dbReference>
<dbReference type="FunFam" id="3.30.420.100:FF:000001">
    <property type="entry name" value="50S ribosomal protein L18"/>
    <property type="match status" value="1"/>
</dbReference>
<dbReference type="InterPro" id="IPR004389">
    <property type="entry name" value="Ribosomal_uL18_bac-type"/>
</dbReference>
<dbReference type="OrthoDB" id="9810939at2"/>
<keyword evidence="3 7" id="KW-0694">RNA-binding</keyword>
<dbReference type="GO" id="GO:0003735">
    <property type="term" value="F:structural constituent of ribosome"/>
    <property type="evidence" value="ECO:0007669"/>
    <property type="project" value="InterPro"/>
</dbReference>
<keyword evidence="2 7" id="KW-0699">rRNA-binding</keyword>
<sequence>MAKLTRKESRIRRHERVRKQISGTPDCPRLNVFRSTAEIYAQVIDDQAGLTLAAASSIDTGLRDKIVGLKKSEQARMVGQLVAQRAKDKGITKVVFDRGGFRYIGRVKALADGAREAGLEF</sequence>
<dbReference type="STRING" id="229921.ADN01_07790"/>
<evidence type="ECO:0000256" key="5">
    <source>
        <dbReference type="ARBA" id="ARBA00023274"/>
    </source>
</evidence>
<keyword evidence="5 7" id="KW-0687">Ribonucleoprotein</keyword>
<keyword evidence="10" id="KW-1185">Reference proteome</keyword>
<accession>A0A0P6Y378</accession>
<comment type="subunit">
    <text evidence="7">Part of the 50S ribosomal subunit; part of the 5S rRNA/L5/L18/L25 subcomplex. Contacts the 5S and 23S rRNAs.</text>
</comment>
<dbReference type="CDD" id="cd00432">
    <property type="entry name" value="Ribosomal_L18_L5e"/>
    <property type="match status" value="1"/>
</dbReference>
<keyword evidence="4 7" id="KW-0689">Ribosomal protein</keyword>
<reference evidence="9 10" key="1">
    <citation type="submission" date="2015-07" db="EMBL/GenBank/DDBJ databases">
        <title>Genome sequence of Levilinea saccharolytica DSM 16555.</title>
        <authorList>
            <person name="Hemp J."/>
            <person name="Ward L.M."/>
            <person name="Pace L.A."/>
            <person name="Fischer W.W."/>
        </authorList>
    </citation>
    <scope>NUCLEOTIDE SEQUENCE [LARGE SCALE GENOMIC DNA]</scope>
    <source>
        <strain evidence="9 10">KIBI-1</strain>
    </source>
</reference>
<dbReference type="GO" id="GO:0006412">
    <property type="term" value="P:translation"/>
    <property type="evidence" value="ECO:0007669"/>
    <property type="project" value="UniProtKB-UniRule"/>
</dbReference>
<comment type="similarity">
    <text evidence="1 7">Belongs to the universal ribosomal protein uL18 family.</text>
</comment>
<dbReference type="Proteomes" id="UP000050501">
    <property type="component" value="Unassembled WGS sequence"/>
</dbReference>
<evidence type="ECO:0000256" key="4">
    <source>
        <dbReference type="ARBA" id="ARBA00022980"/>
    </source>
</evidence>
<dbReference type="GO" id="GO:0008097">
    <property type="term" value="F:5S rRNA binding"/>
    <property type="evidence" value="ECO:0007669"/>
    <property type="project" value="TreeGrafter"/>
</dbReference>
<dbReference type="PANTHER" id="PTHR12899">
    <property type="entry name" value="39S RIBOSOMAL PROTEIN L18, MITOCHONDRIAL"/>
    <property type="match status" value="1"/>
</dbReference>
<evidence type="ECO:0000256" key="6">
    <source>
        <dbReference type="ARBA" id="ARBA00035197"/>
    </source>
</evidence>
<dbReference type="Pfam" id="PF00861">
    <property type="entry name" value="Ribosomal_L18p"/>
    <property type="match status" value="1"/>
</dbReference>
<comment type="caution">
    <text evidence="9">The sequence shown here is derived from an EMBL/GenBank/DDBJ whole genome shotgun (WGS) entry which is preliminary data.</text>
</comment>
<feature type="compositionally biased region" description="Basic residues" evidence="8">
    <location>
        <begin position="9"/>
        <end position="19"/>
    </location>
</feature>
<proteinExistence type="inferred from homology"/>
<dbReference type="RefSeq" id="WP_062418996.1">
    <property type="nucleotide sequence ID" value="NZ_DF967974.1"/>
</dbReference>
<evidence type="ECO:0000256" key="2">
    <source>
        <dbReference type="ARBA" id="ARBA00022730"/>
    </source>
</evidence>
<dbReference type="AlphaFoldDB" id="A0A0P6Y378"/>
<evidence type="ECO:0000256" key="7">
    <source>
        <dbReference type="HAMAP-Rule" id="MF_01337"/>
    </source>
</evidence>